<organism evidence="1 2">
    <name type="scientific">Mycolicibacterium komossense</name>
    <dbReference type="NCBI Taxonomy" id="1779"/>
    <lineage>
        <taxon>Bacteria</taxon>
        <taxon>Bacillati</taxon>
        <taxon>Actinomycetota</taxon>
        <taxon>Actinomycetes</taxon>
        <taxon>Mycobacteriales</taxon>
        <taxon>Mycobacteriaceae</taxon>
        <taxon>Mycolicibacterium</taxon>
    </lineage>
</organism>
<proteinExistence type="predicted"/>
<dbReference type="RefSeq" id="WP_264065953.1">
    <property type="nucleotide sequence ID" value="NZ_JACKTY010000012.1"/>
</dbReference>
<accession>A0ABT3C6V7</accession>
<evidence type="ECO:0008006" key="3">
    <source>
        <dbReference type="Google" id="ProtNLM"/>
    </source>
</evidence>
<protein>
    <recommendedName>
        <fullName evidence="3">Tryptophan synthase subunit alpha</fullName>
    </recommendedName>
</protein>
<name>A0ABT3C6V7_9MYCO</name>
<keyword evidence="2" id="KW-1185">Reference proteome</keyword>
<comment type="caution">
    <text evidence="1">The sequence shown here is derived from an EMBL/GenBank/DDBJ whole genome shotgun (WGS) entry which is preliminary data.</text>
</comment>
<evidence type="ECO:0000313" key="2">
    <source>
        <dbReference type="Proteomes" id="UP001526201"/>
    </source>
</evidence>
<gene>
    <name evidence="1" type="ORF">H7J73_04115</name>
</gene>
<sequence>MESTAEYDLAWDLAAAVDAVLTAADRADIYAKIGAGDTYGAIEHLLSCAQQLESALIPDLLTRANAWLNAYAGCDAEDRLRTLLVRLRDTPPAS</sequence>
<reference evidence="1 2" key="1">
    <citation type="journal article" date="2022" name="BMC Genomics">
        <title>Comparative genome analysis of mycobacteria focusing on tRNA and non-coding RNA.</title>
        <authorList>
            <person name="Behra P.R.K."/>
            <person name="Pettersson B.M.F."/>
            <person name="Ramesh M."/>
            <person name="Das S."/>
            <person name="Dasgupta S."/>
            <person name="Kirsebom L.A."/>
        </authorList>
    </citation>
    <scope>NUCLEOTIDE SEQUENCE [LARGE SCALE GENOMIC DNA]</scope>
    <source>
        <strain evidence="1 2">DSM 44078</strain>
    </source>
</reference>
<dbReference type="EMBL" id="JACKTY010000012">
    <property type="protein sequence ID" value="MCV7225220.1"/>
    <property type="molecule type" value="Genomic_DNA"/>
</dbReference>
<dbReference type="Proteomes" id="UP001526201">
    <property type="component" value="Unassembled WGS sequence"/>
</dbReference>
<evidence type="ECO:0000313" key="1">
    <source>
        <dbReference type="EMBL" id="MCV7225220.1"/>
    </source>
</evidence>